<feature type="domain" description="Periplasmic binding protein" evidence="3">
    <location>
        <begin position="56"/>
        <end position="313"/>
    </location>
</feature>
<dbReference type="RefSeq" id="WP_281093073.1">
    <property type="nucleotide sequence ID" value="NZ_JARYZI010000002.1"/>
</dbReference>
<dbReference type="InterPro" id="IPR025997">
    <property type="entry name" value="SBP_2_dom"/>
</dbReference>
<comment type="caution">
    <text evidence="4">The sequence shown here is derived from an EMBL/GenBank/DDBJ whole genome shotgun (WGS) entry which is preliminary data.</text>
</comment>
<dbReference type="InterPro" id="IPR028082">
    <property type="entry name" value="Peripla_BP_I"/>
</dbReference>
<dbReference type="EMBL" id="JARYZI010000002">
    <property type="protein sequence ID" value="MDH8677261.1"/>
    <property type="molecule type" value="Genomic_DNA"/>
</dbReference>
<dbReference type="Proteomes" id="UP001158045">
    <property type="component" value="Unassembled WGS sequence"/>
</dbReference>
<dbReference type="InterPro" id="IPR050555">
    <property type="entry name" value="Bact_Solute-Bind_Prot2"/>
</dbReference>
<gene>
    <name evidence="4" type="ORF">QE109_03825</name>
</gene>
<accession>A0ABT6NA25</accession>
<dbReference type="PROSITE" id="PS51257">
    <property type="entry name" value="PROKAR_LIPOPROTEIN"/>
    <property type="match status" value="1"/>
</dbReference>
<comment type="subcellular location">
    <subcellularLocation>
        <location evidence="1">Cell envelope</location>
    </subcellularLocation>
</comment>
<evidence type="ECO:0000313" key="4">
    <source>
        <dbReference type="EMBL" id="MDH8677261.1"/>
    </source>
</evidence>
<dbReference type="PANTHER" id="PTHR30036">
    <property type="entry name" value="D-XYLOSE-BINDING PERIPLASMIC PROTEIN"/>
    <property type="match status" value="1"/>
</dbReference>
<keyword evidence="5" id="KW-1185">Reference proteome</keyword>
<proteinExistence type="predicted"/>
<protein>
    <submittedName>
        <fullName evidence="4">Substrate-binding domain-containing protein</fullName>
    </submittedName>
</protein>
<sequence length="365" mass="41341">MKHGRIVKVSFMRLIAFICIMTMTFTLSGCIDKDKAEKRDKIMIGLSLDSIVVERWQRELEILVATVNELGAELNVQIANESIDKQTEQIQYLIDQQVDVLIIVPNDAKAFYDVISEAERNDIDVIAYDRLIMHPDVDLYVSFDNVEIGRGITKRLIDEFRKNELDTSDESFKPYNLLIINGDPKDNNSKLLNEGIYAAIQEYIDAGFVNVLDETWANEWREQVAKDLVEENLSKGERIDGIIAANDVLATGAIEILSKWRKAGEVLVVSQDAELSACQRIVEKTQLATAYKPIYDLASTTAKIAVSMAKGEKIIANDSIYNNYDNIPYLKLDAYVVDLDNMESVVIKSGFHRKEDIYRNINDGQ</sequence>
<dbReference type="SUPFAM" id="SSF53822">
    <property type="entry name" value="Periplasmic binding protein-like I"/>
    <property type="match status" value="1"/>
</dbReference>
<evidence type="ECO:0000259" key="3">
    <source>
        <dbReference type="Pfam" id="PF13407"/>
    </source>
</evidence>
<organism evidence="4 5">
    <name type="scientific">Fusibacter bizertensis</name>
    <dbReference type="NCBI Taxonomy" id="1488331"/>
    <lineage>
        <taxon>Bacteria</taxon>
        <taxon>Bacillati</taxon>
        <taxon>Bacillota</taxon>
        <taxon>Clostridia</taxon>
        <taxon>Eubacteriales</taxon>
        <taxon>Eubacteriales Family XII. Incertae Sedis</taxon>
        <taxon>Fusibacter</taxon>
    </lineage>
</organism>
<reference evidence="4 5" key="1">
    <citation type="submission" date="2023-04" db="EMBL/GenBank/DDBJ databases">
        <title>Fusibacter bizertensis strain WBS, isolated from littoral bottom sediments of the Arctic seas - biochemical and genomic analysis.</title>
        <authorList>
            <person name="Brioukhanov A.L."/>
        </authorList>
    </citation>
    <scope>NUCLEOTIDE SEQUENCE [LARGE SCALE GENOMIC DNA]</scope>
    <source>
        <strain evidence="4 5">WBS</strain>
    </source>
</reference>
<evidence type="ECO:0000313" key="5">
    <source>
        <dbReference type="Proteomes" id="UP001158045"/>
    </source>
</evidence>
<dbReference type="Pfam" id="PF13407">
    <property type="entry name" value="Peripla_BP_4"/>
    <property type="match status" value="1"/>
</dbReference>
<dbReference type="Gene3D" id="3.40.50.2300">
    <property type="match status" value="2"/>
</dbReference>
<dbReference type="PANTHER" id="PTHR30036:SF1">
    <property type="entry name" value="D-XYLOSE-BINDING PERIPLASMIC PROTEIN"/>
    <property type="match status" value="1"/>
</dbReference>
<keyword evidence="2" id="KW-0732">Signal</keyword>
<evidence type="ECO:0000256" key="2">
    <source>
        <dbReference type="ARBA" id="ARBA00022729"/>
    </source>
</evidence>
<evidence type="ECO:0000256" key="1">
    <source>
        <dbReference type="ARBA" id="ARBA00004196"/>
    </source>
</evidence>
<name>A0ABT6NA25_9FIRM</name>